<keyword evidence="4" id="KW-0819">tRNA processing</keyword>
<keyword evidence="2" id="KW-0963">Cytoplasm</keyword>
<accession>A0A9R0WX72</accession>
<dbReference type="InterPro" id="IPR015943">
    <property type="entry name" value="WD40/YVTN_repeat-like_dom_sf"/>
</dbReference>
<feature type="region of interest" description="Disordered" evidence="6">
    <location>
        <begin position="1"/>
        <end position="70"/>
    </location>
</feature>
<dbReference type="PANTHER" id="PTHR14344">
    <property type="entry name" value="WD REPEAT PROTEIN"/>
    <property type="match status" value="1"/>
</dbReference>
<dbReference type="GO" id="GO:0030488">
    <property type="term" value="P:tRNA methylation"/>
    <property type="evidence" value="ECO:0007669"/>
    <property type="project" value="TreeGrafter"/>
</dbReference>
<evidence type="ECO:0000256" key="5">
    <source>
        <dbReference type="ARBA" id="ARBA00022737"/>
    </source>
</evidence>
<evidence type="ECO:0000256" key="6">
    <source>
        <dbReference type="SAM" id="MobiDB-lite"/>
    </source>
</evidence>
<dbReference type="InterPro" id="IPR051973">
    <property type="entry name" value="tRNA_Anticodon_Mtase-Reg"/>
</dbReference>
<evidence type="ECO:0000256" key="2">
    <source>
        <dbReference type="ARBA" id="ARBA00022490"/>
    </source>
</evidence>
<evidence type="ECO:0000256" key="4">
    <source>
        <dbReference type="ARBA" id="ARBA00022694"/>
    </source>
</evidence>
<proteinExistence type="predicted"/>
<dbReference type="OMA" id="RSARIWM"/>
<gene>
    <name evidence="7" type="ORF">TRITD_5Av1G257910</name>
</gene>
<evidence type="ECO:0000313" key="7">
    <source>
        <dbReference type="EMBL" id="VAI26091.1"/>
    </source>
</evidence>
<dbReference type="InterPro" id="IPR036322">
    <property type="entry name" value="WD40_repeat_dom_sf"/>
</dbReference>
<dbReference type="AlphaFoldDB" id="A0A9R0WX72"/>
<dbReference type="GO" id="GO:0005737">
    <property type="term" value="C:cytoplasm"/>
    <property type="evidence" value="ECO:0007669"/>
    <property type="project" value="UniProtKB-SubCell"/>
</dbReference>
<name>A0A9R0WX72_TRITD</name>
<dbReference type="PANTHER" id="PTHR14344:SF3">
    <property type="entry name" value="WD REPEAT-CONTAINING PROTEIN 6"/>
    <property type="match status" value="1"/>
</dbReference>
<feature type="compositionally biased region" description="Basic and acidic residues" evidence="6">
    <location>
        <begin position="7"/>
        <end position="17"/>
    </location>
</feature>
<dbReference type="EMBL" id="LT934119">
    <property type="protein sequence ID" value="VAI26091.1"/>
    <property type="molecule type" value="Genomic_DNA"/>
</dbReference>
<keyword evidence="3" id="KW-0853">WD repeat</keyword>
<reference evidence="7 8" key="1">
    <citation type="submission" date="2017-09" db="EMBL/GenBank/DDBJ databases">
        <authorList>
            <consortium name="International Durum Wheat Genome Sequencing Consortium (IDWGSC)"/>
            <person name="Milanesi L."/>
        </authorList>
    </citation>
    <scope>NUCLEOTIDE SEQUENCE [LARGE SCALE GENOMIC DNA]</scope>
    <source>
        <strain evidence="8">cv. Svevo</strain>
    </source>
</reference>
<dbReference type="Proteomes" id="UP000324705">
    <property type="component" value="Chromosome 5A"/>
</dbReference>
<keyword evidence="5" id="KW-0677">Repeat</keyword>
<organism evidence="7 8">
    <name type="scientific">Triticum turgidum subsp. durum</name>
    <name type="common">Durum wheat</name>
    <name type="synonym">Triticum durum</name>
    <dbReference type="NCBI Taxonomy" id="4567"/>
    <lineage>
        <taxon>Eukaryota</taxon>
        <taxon>Viridiplantae</taxon>
        <taxon>Streptophyta</taxon>
        <taxon>Embryophyta</taxon>
        <taxon>Tracheophyta</taxon>
        <taxon>Spermatophyta</taxon>
        <taxon>Magnoliopsida</taxon>
        <taxon>Liliopsida</taxon>
        <taxon>Poales</taxon>
        <taxon>Poaceae</taxon>
        <taxon>BOP clade</taxon>
        <taxon>Pooideae</taxon>
        <taxon>Triticodae</taxon>
        <taxon>Triticeae</taxon>
        <taxon>Triticinae</taxon>
        <taxon>Triticum</taxon>
    </lineage>
</organism>
<keyword evidence="8" id="KW-1185">Reference proteome</keyword>
<evidence type="ECO:0000256" key="3">
    <source>
        <dbReference type="ARBA" id="ARBA00022574"/>
    </source>
</evidence>
<evidence type="ECO:0000313" key="8">
    <source>
        <dbReference type="Proteomes" id="UP000324705"/>
    </source>
</evidence>
<dbReference type="Gramene" id="TRITD5Av1G257910.5">
    <property type="protein sequence ID" value="TRITD5Av1G257910.5"/>
    <property type="gene ID" value="TRITD5Av1G257910"/>
</dbReference>
<dbReference type="Gene3D" id="2.130.10.10">
    <property type="entry name" value="YVTN repeat-like/Quinoprotein amine dehydrogenase"/>
    <property type="match status" value="1"/>
</dbReference>
<sequence length="237" mass="25402">MQLVSETKPHMVVDCQKRPKTGRGSQGGRRRWRPLANSSVKKGNEQALLPSENNLSSSRAAAESPHETSGAAEIEAIKNTEDTVSSTQSCDVPEVQPLQMFSGVHQSGVNCLHVSEMEQRSSSAPGMSYCIVSGGDDQAVQCFVFTLGPLPGCSANTASLSSPCDNGELKILGQHTVPSAHGSAVKGIWTDGAWAFSTGLDQRIRCWKMGQSGKFAEHSHVIISVPEPETLDVFHDR</sequence>
<protein>
    <submittedName>
        <fullName evidence="7">Uncharacterized protein</fullName>
    </submittedName>
</protein>
<evidence type="ECO:0000256" key="1">
    <source>
        <dbReference type="ARBA" id="ARBA00004496"/>
    </source>
</evidence>
<comment type="subcellular location">
    <subcellularLocation>
        <location evidence="1">Cytoplasm</location>
    </subcellularLocation>
</comment>
<dbReference type="SUPFAM" id="SSF50978">
    <property type="entry name" value="WD40 repeat-like"/>
    <property type="match status" value="1"/>
</dbReference>